<evidence type="ECO:0000313" key="1">
    <source>
        <dbReference type="EMBL" id="MUL39374.1"/>
    </source>
</evidence>
<organism evidence="1 2">
    <name type="scientific">Gloeocapsopsis dulcis AAB1 = 1H9</name>
    <dbReference type="NCBI Taxonomy" id="1433147"/>
    <lineage>
        <taxon>Bacteria</taxon>
        <taxon>Bacillati</taxon>
        <taxon>Cyanobacteriota</taxon>
        <taxon>Cyanophyceae</taxon>
        <taxon>Oscillatoriophycideae</taxon>
        <taxon>Chroococcales</taxon>
        <taxon>Chroococcaceae</taxon>
        <taxon>Gloeocapsopsis</taxon>
        <taxon>Gloeocapsopsis dulcis</taxon>
    </lineage>
</organism>
<reference evidence="1 2" key="1">
    <citation type="journal article" date="2019" name="Front. Microbiol.">
        <title>Genomic Features for Desiccation Tolerance and Sugar Biosynthesis in the Extremophile Gloeocapsopsis sp. UTEX B3054.</title>
        <authorList>
            <person name="Urrejola C."/>
            <person name="Alcorta J."/>
            <person name="Salas L."/>
            <person name="Vasquez M."/>
            <person name="Polz M.F."/>
            <person name="Vicuna R."/>
            <person name="Diez B."/>
        </authorList>
    </citation>
    <scope>NUCLEOTIDE SEQUENCE [LARGE SCALE GENOMIC DNA]</scope>
    <source>
        <strain evidence="1 2">1H9</strain>
    </source>
</reference>
<sequence>MIEISSELASQHISRYAIADLLCYLNRTKWEQKYNRYQLKIELWAVGIWVREAGIISYQGLACFIRETTLLKASHLQVEQRSPNLFLVQGVQKSKYAVVRQHNCFCCECMLYRCRHNRLKKELPQLFEALNRKIFCHHTVAAYLSLKTQ</sequence>
<dbReference type="RefSeq" id="WP_105222289.1">
    <property type="nucleotide sequence ID" value="NZ_CAWNSU010000008.1"/>
</dbReference>
<gene>
    <name evidence="1" type="ORF">BWI75_24585</name>
</gene>
<dbReference type="EMBL" id="NAPY01000077">
    <property type="protein sequence ID" value="MUL39374.1"/>
    <property type="molecule type" value="Genomic_DNA"/>
</dbReference>
<proteinExistence type="predicted"/>
<keyword evidence="2" id="KW-1185">Reference proteome</keyword>
<dbReference type="Proteomes" id="UP000441797">
    <property type="component" value="Unassembled WGS sequence"/>
</dbReference>
<comment type="caution">
    <text evidence="1">The sequence shown here is derived from an EMBL/GenBank/DDBJ whole genome shotgun (WGS) entry which is preliminary data.</text>
</comment>
<dbReference type="OrthoDB" id="495437at2"/>
<evidence type="ECO:0000313" key="2">
    <source>
        <dbReference type="Proteomes" id="UP000441797"/>
    </source>
</evidence>
<accession>A0A6N8G374</accession>
<evidence type="ECO:0008006" key="3">
    <source>
        <dbReference type="Google" id="ProtNLM"/>
    </source>
</evidence>
<protein>
    <recommendedName>
        <fullName evidence="3">SWIM-type domain-containing protein</fullName>
    </recommendedName>
</protein>
<dbReference type="AlphaFoldDB" id="A0A6N8G374"/>
<name>A0A6N8G374_9CHRO</name>